<feature type="transmembrane region" description="Helical" evidence="1">
    <location>
        <begin position="228"/>
        <end position="247"/>
    </location>
</feature>
<evidence type="ECO:0000256" key="1">
    <source>
        <dbReference type="SAM" id="Phobius"/>
    </source>
</evidence>
<accession>A0A7C3FZ86</accession>
<name>A0A7C3FZ86_9PROT</name>
<dbReference type="GO" id="GO:0016020">
    <property type="term" value="C:membrane"/>
    <property type="evidence" value="ECO:0007669"/>
    <property type="project" value="InterPro"/>
</dbReference>
<dbReference type="PANTHER" id="PTHR47755:SF1">
    <property type="entry name" value="CELL DIVISION PROTEIN FTSX"/>
    <property type="match status" value="1"/>
</dbReference>
<keyword evidence="1" id="KW-1133">Transmembrane helix</keyword>
<evidence type="ECO:0000313" key="2">
    <source>
        <dbReference type="EMBL" id="HFB54930.1"/>
    </source>
</evidence>
<protein>
    <recommendedName>
        <fullName evidence="4">Cell division protein FtsX</fullName>
    </recommendedName>
</protein>
<proteinExistence type="predicted"/>
<dbReference type="InterPro" id="IPR004513">
    <property type="entry name" value="FtsX"/>
</dbReference>
<sequence length="299" mass="32388">MAHKSNTSQPLFREDKSIGQPLFMILAIMAFLATLALLAAISSYSAAGHWKAQLSNTATVQIKPSDQVGAQEQASKARALLLDMDSVSSIDILSAEQSRALLRPWLGDAPLPDDLPLPTLLDIALKHNKTINVKAAQDILAKAGIRADIDDHGRWTKNLTATARMAQTISVLALALIILAIIAACIFATRAALSARAKFMSILHQVGATPYYTARLFSQNFAKNSFKAGMIGAIGAYILLFLLSFFSSDALTTNGFLPHMTVGLSELYWILIIPIGMAALGAYTAWRTVFKTLIREIYP</sequence>
<gene>
    <name evidence="2" type="ORF">ENJ46_03315</name>
</gene>
<organism evidence="2 3">
    <name type="scientific">Hellea balneolensis</name>
    <dbReference type="NCBI Taxonomy" id="287478"/>
    <lineage>
        <taxon>Bacteria</taxon>
        <taxon>Pseudomonadati</taxon>
        <taxon>Pseudomonadota</taxon>
        <taxon>Alphaproteobacteria</taxon>
        <taxon>Maricaulales</taxon>
        <taxon>Robiginitomaculaceae</taxon>
        <taxon>Hellea</taxon>
    </lineage>
</organism>
<comment type="caution">
    <text evidence="2">The sequence shown here is derived from an EMBL/GenBank/DDBJ whole genome shotgun (WGS) entry which is preliminary data.</text>
</comment>
<feature type="transmembrane region" description="Helical" evidence="1">
    <location>
        <begin position="169"/>
        <end position="193"/>
    </location>
</feature>
<reference evidence="2" key="1">
    <citation type="journal article" date="2020" name="mSystems">
        <title>Genome- and Community-Level Interaction Insights into Carbon Utilization and Element Cycling Functions of Hydrothermarchaeota in Hydrothermal Sediment.</title>
        <authorList>
            <person name="Zhou Z."/>
            <person name="Liu Y."/>
            <person name="Xu W."/>
            <person name="Pan J."/>
            <person name="Luo Z.H."/>
            <person name="Li M."/>
        </authorList>
    </citation>
    <scope>NUCLEOTIDE SEQUENCE [LARGE SCALE GENOMIC DNA]</scope>
    <source>
        <strain evidence="2">HyVt-489</strain>
    </source>
</reference>
<feature type="transmembrane region" description="Helical" evidence="1">
    <location>
        <begin position="267"/>
        <end position="286"/>
    </location>
</feature>
<dbReference type="AlphaFoldDB" id="A0A7C3FZ86"/>
<evidence type="ECO:0000313" key="3">
    <source>
        <dbReference type="Proteomes" id="UP000886042"/>
    </source>
</evidence>
<feature type="transmembrane region" description="Helical" evidence="1">
    <location>
        <begin position="21"/>
        <end position="41"/>
    </location>
</feature>
<dbReference type="EMBL" id="DRMN01000221">
    <property type="protein sequence ID" value="HFB54930.1"/>
    <property type="molecule type" value="Genomic_DNA"/>
</dbReference>
<keyword evidence="1" id="KW-0472">Membrane</keyword>
<keyword evidence="1" id="KW-0812">Transmembrane</keyword>
<evidence type="ECO:0008006" key="4">
    <source>
        <dbReference type="Google" id="ProtNLM"/>
    </source>
</evidence>
<dbReference type="Proteomes" id="UP000886042">
    <property type="component" value="Unassembled WGS sequence"/>
</dbReference>
<dbReference type="PANTHER" id="PTHR47755">
    <property type="entry name" value="CELL DIVISION PROTEIN FTSX"/>
    <property type="match status" value="1"/>
</dbReference>
<dbReference type="GO" id="GO:0032153">
    <property type="term" value="C:cell division site"/>
    <property type="evidence" value="ECO:0007669"/>
    <property type="project" value="TreeGrafter"/>
</dbReference>
<dbReference type="GO" id="GO:0051301">
    <property type="term" value="P:cell division"/>
    <property type="evidence" value="ECO:0007669"/>
    <property type="project" value="InterPro"/>
</dbReference>